<proteinExistence type="predicted"/>
<sequence>MAREEQKGGAAAVRSIRHRLRDGEMEYVLLGFHEALPAGYEPVALGDTWLAERRLRELAQDYFNLRVLRELVYSQALSRPYEPSTEELVVRQAATLFARGHLRLARAPLPRMPGEVKALEKQKASEPPAPVEEKLRLMLQLVDDVSEEPVPDVKLRVLLSDGSEQRVTTDAEGRIELSDVPQGRVKVASVLEGATLAKTVAFVKSGILPSYQQEASRRSKGAAAELFLARVIEHKVSDGETLESVAESYGLTVDQLARFNWGTTDSEEIQRRLLSDVGCTSMDDSGKFVLSSLDEPGILYVARPLEMDWVTLELRHIWRVRKMAKQRVYLFSA</sequence>
<accession>A0ABT3ZVN3</accession>
<dbReference type="Pfam" id="PF01476">
    <property type="entry name" value="LysM"/>
    <property type="match status" value="1"/>
</dbReference>
<protein>
    <submittedName>
        <fullName evidence="2">LysM peptidoglycan-binding domain-containing protein</fullName>
    </submittedName>
</protein>
<evidence type="ECO:0000259" key="1">
    <source>
        <dbReference type="PROSITE" id="PS51782"/>
    </source>
</evidence>
<reference evidence="2 3" key="1">
    <citation type="submission" date="2022-11" db="EMBL/GenBank/DDBJ databases">
        <title>Minimal conservation of predation-associated metabolite biosynthetic gene clusters underscores biosynthetic potential of Myxococcota including descriptions for ten novel species: Archangium lansinium sp. nov., Myxococcus landrumus sp. nov., Nannocystis bai.</title>
        <authorList>
            <person name="Ahearne A."/>
            <person name="Stevens C."/>
            <person name="Phillips K."/>
        </authorList>
    </citation>
    <scope>NUCLEOTIDE SEQUENCE [LARGE SCALE GENOMIC DNA]</scope>
    <source>
        <strain evidence="2 3">MIWBW</strain>
    </source>
</reference>
<feature type="domain" description="LysM" evidence="1">
    <location>
        <begin position="232"/>
        <end position="277"/>
    </location>
</feature>
<dbReference type="Gene3D" id="3.10.350.10">
    <property type="entry name" value="LysM domain"/>
    <property type="match status" value="1"/>
</dbReference>
<gene>
    <name evidence="2" type="ORF">OV287_01490</name>
</gene>
<dbReference type="CDD" id="cd00118">
    <property type="entry name" value="LysM"/>
    <property type="match status" value="1"/>
</dbReference>
<dbReference type="PROSITE" id="PS51782">
    <property type="entry name" value="LYSM"/>
    <property type="match status" value="1"/>
</dbReference>
<comment type="caution">
    <text evidence="2">The sequence shown here is derived from an EMBL/GenBank/DDBJ whole genome shotgun (WGS) entry which is preliminary data.</text>
</comment>
<dbReference type="SUPFAM" id="SSF49478">
    <property type="entry name" value="Cna protein B-type domain"/>
    <property type="match status" value="1"/>
</dbReference>
<dbReference type="SUPFAM" id="SSF54106">
    <property type="entry name" value="LysM domain"/>
    <property type="match status" value="1"/>
</dbReference>
<dbReference type="InterPro" id="IPR018392">
    <property type="entry name" value="LysM"/>
</dbReference>
<dbReference type="RefSeq" id="WP_267532163.1">
    <property type="nucleotide sequence ID" value="NZ_JAPNKA010000001.1"/>
</dbReference>
<keyword evidence="3" id="KW-1185">Reference proteome</keyword>
<organism evidence="2 3">
    <name type="scientific">Archangium lansingense</name>
    <dbReference type="NCBI Taxonomy" id="2995310"/>
    <lineage>
        <taxon>Bacteria</taxon>
        <taxon>Pseudomonadati</taxon>
        <taxon>Myxococcota</taxon>
        <taxon>Myxococcia</taxon>
        <taxon>Myxococcales</taxon>
        <taxon>Cystobacterineae</taxon>
        <taxon>Archangiaceae</taxon>
        <taxon>Archangium</taxon>
    </lineage>
</organism>
<dbReference type="EMBL" id="JAPNKA010000001">
    <property type="protein sequence ID" value="MCY1073146.1"/>
    <property type="molecule type" value="Genomic_DNA"/>
</dbReference>
<dbReference type="Proteomes" id="UP001207654">
    <property type="component" value="Unassembled WGS sequence"/>
</dbReference>
<evidence type="ECO:0000313" key="3">
    <source>
        <dbReference type="Proteomes" id="UP001207654"/>
    </source>
</evidence>
<name>A0ABT3ZVN3_9BACT</name>
<dbReference type="InterPro" id="IPR036779">
    <property type="entry name" value="LysM_dom_sf"/>
</dbReference>
<evidence type="ECO:0000313" key="2">
    <source>
        <dbReference type="EMBL" id="MCY1073146.1"/>
    </source>
</evidence>